<organism evidence="1 2">
    <name type="scientific">Portunus trituberculatus</name>
    <name type="common">Swimming crab</name>
    <name type="synonym">Neptunus trituberculatus</name>
    <dbReference type="NCBI Taxonomy" id="210409"/>
    <lineage>
        <taxon>Eukaryota</taxon>
        <taxon>Metazoa</taxon>
        <taxon>Ecdysozoa</taxon>
        <taxon>Arthropoda</taxon>
        <taxon>Crustacea</taxon>
        <taxon>Multicrustacea</taxon>
        <taxon>Malacostraca</taxon>
        <taxon>Eumalacostraca</taxon>
        <taxon>Eucarida</taxon>
        <taxon>Decapoda</taxon>
        <taxon>Pleocyemata</taxon>
        <taxon>Brachyura</taxon>
        <taxon>Eubrachyura</taxon>
        <taxon>Portunoidea</taxon>
        <taxon>Portunidae</taxon>
        <taxon>Portuninae</taxon>
        <taxon>Portunus</taxon>
    </lineage>
</organism>
<comment type="caution">
    <text evidence="1">The sequence shown here is derived from an EMBL/GenBank/DDBJ whole genome shotgun (WGS) entry which is preliminary data.</text>
</comment>
<evidence type="ECO:0000313" key="1">
    <source>
        <dbReference type="EMBL" id="MPC85730.1"/>
    </source>
</evidence>
<dbReference type="AlphaFoldDB" id="A0A5B7IMF5"/>
<evidence type="ECO:0000313" key="2">
    <source>
        <dbReference type="Proteomes" id="UP000324222"/>
    </source>
</evidence>
<sequence length="91" mass="9965">MICKYKGRAVSQRIISHHIEIITTITITTSSPHFPSIIYEVSSSSLNLVVLSLHHRGGVTQDISGTCLLCPTHRCESGLARRVPLVVCRAP</sequence>
<gene>
    <name evidence="1" type="ORF">E2C01_080518</name>
</gene>
<accession>A0A5B7IMF5</accession>
<dbReference type="Proteomes" id="UP000324222">
    <property type="component" value="Unassembled WGS sequence"/>
</dbReference>
<keyword evidence="2" id="KW-1185">Reference proteome</keyword>
<dbReference type="EMBL" id="VSRR010069366">
    <property type="protein sequence ID" value="MPC85730.1"/>
    <property type="molecule type" value="Genomic_DNA"/>
</dbReference>
<name>A0A5B7IMF5_PORTR</name>
<proteinExistence type="predicted"/>
<protein>
    <submittedName>
        <fullName evidence="1">Uncharacterized protein</fullName>
    </submittedName>
</protein>
<reference evidence="1 2" key="1">
    <citation type="submission" date="2019-05" db="EMBL/GenBank/DDBJ databases">
        <title>Another draft genome of Portunus trituberculatus and its Hox gene families provides insights of decapod evolution.</title>
        <authorList>
            <person name="Jeong J.-H."/>
            <person name="Song I."/>
            <person name="Kim S."/>
            <person name="Choi T."/>
            <person name="Kim D."/>
            <person name="Ryu S."/>
            <person name="Kim W."/>
        </authorList>
    </citation>
    <scope>NUCLEOTIDE SEQUENCE [LARGE SCALE GENOMIC DNA]</scope>
    <source>
        <tissue evidence="1">Muscle</tissue>
    </source>
</reference>